<organism evidence="2 3">
    <name type="scientific">Ferrovibrio xuzhouensis</name>
    <dbReference type="NCBI Taxonomy" id="1576914"/>
    <lineage>
        <taxon>Bacteria</taxon>
        <taxon>Pseudomonadati</taxon>
        <taxon>Pseudomonadota</taxon>
        <taxon>Alphaproteobacteria</taxon>
        <taxon>Rhodospirillales</taxon>
        <taxon>Rhodospirillaceae</taxon>
        <taxon>Ferrovibrio</taxon>
    </lineage>
</organism>
<sequence length="435" mass="47201">MAGIDRLVPDALLGRAHPLRPVLAGEVHARPPLPLAAPARVLHLGVMLEDGEGAAEHAALIALCRFAGQPEPQGGSRHVAVALPAGGHLIWEKRTEFSTYTLYFDGAAGTDASAMLPPDWLAGLPGRLMVAADATVLGAGEPEPDDATLRRLFDGPTLVASHMAGGGATVWTDFLLGADGAVRFLLRDRGMKDAQRGRAVMRLLEIETYRMMALLALPLAQKVAPRITALEQGLAALSARMVDVSAESEQTLLREIAVLAAEVETLAVETPYRFGAARAYHALVERRIAELREERIEGLPTIGEFMERRLSPAMRTCETMAGRIEGLSRRATRMANLLRTRVDVALERQNVELLDMMNRRSQLQLRLQETVEGLSVAAITYYVVGLVGYAAHALDAAGWPVNKDITVGIAIPVVALAVWWGLRRFRRALQKQGLH</sequence>
<accession>A0ABV7VL75</accession>
<protein>
    <submittedName>
        <fullName evidence="2">DUF3422 family protein</fullName>
    </submittedName>
</protein>
<dbReference type="Pfam" id="PF11902">
    <property type="entry name" value="DUF3422"/>
    <property type="match status" value="1"/>
</dbReference>
<evidence type="ECO:0000313" key="2">
    <source>
        <dbReference type="EMBL" id="MFC3677556.1"/>
    </source>
</evidence>
<feature type="transmembrane region" description="Helical" evidence="1">
    <location>
        <begin position="405"/>
        <end position="422"/>
    </location>
</feature>
<proteinExistence type="predicted"/>
<keyword evidence="3" id="KW-1185">Reference proteome</keyword>
<dbReference type="Proteomes" id="UP001595711">
    <property type="component" value="Unassembled WGS sequence"/>
</dbReference>
<name>A0ABV7VL75_9PROT</name>
<feature type="transmembrane region" description="Helical" evidence="1">
    <location>
        <begin position="373"/>
        <end position="393"/>
    </location>
</feature>
<dbReference type="EMBL" id="JBHRYJ010000004">
    <property type="protein sequence ID" value="MFC3677556.1"/>
    <property type="molecule type" value="Genomic_DNA"/>
</dbReference>
<keyword evidence="1" id="KW-0812">Transmembrane</keyword>
<keyword evidence="1" id="KW-1133">Transmembrane helix</keyword>
<dbReference type="RefSeq" id="WP_379729111.1">
    <property type="nucleotide sequence ID" value="NZ_JBHRYJ010000004.1"/>
</dbReference>
<dbReference type="InterPro" id="IPR021830">
    <property type="entry name" value="DUF3422"/>
</dbReference>
<keyword evidence="1" id="KW-0472">Membrane</keyword>
<reference evidence="3" key="1">
    <citation type="journal article" date="2019" name="Int. J. Syst. Evol. Microbiol.">
        <title>The Global Catalogue of Microorganisms (GCM) 10K type strain sequencing project: providing services to taxonomists for standard genome sequencing and annotation.</title>
        <authorList>
            <consortium name="The Broad Institute Genomics Platform"/>
            <consortium name="The Broad Institute Genome Sequencing Center for Infectious Disease"/>
            <person name="Wu L."/>
            <person name="Ma J."/>
        </authorList>
    </citation>
    <scope>NUCLEOTIDE SEQUENCE [LARGE SCALE GENOMIC DNA]</scope>
    <source>
        <strain evidence="3">KCTC 42182</strain>
    </source>
</reference>
<evidence type="ECO:0000313" key="3">
    <source>
        <dbReference type="Proteomes" id="UP001595711"/>
    </source>
</evidence>
<gene>
    <name evidence="2" type="ORF">ACFOOQ_18520</name>
</gene>
<evidence type="ECO:0000256" key="1">
    <source>
        <dbReference type="SAM" id="Phobius"/>
    </source>
</evidence>
<comment type="caution">
    <text evidence="2">The sequence shown here is derived from an EMBL/GenBank/DDBJ whole genome shotgun (WGS) entry which is preliminary data.</text>
</comment>